<dbReference type="EMBL" id="FXYH01000006">
    <property type="protein sequence ID" value="SMX40952.1"/>
    <property type="molecule type" value="Genomic_DNA"/>
</dbReference>
<dbReference type="InterPro" id="IPR025263">
    <property type="entry name" value="YhdP_central"/>
</dbReference>
<evidence type="ECO:0000259" key="2">
    <source>
        <dbReference type="Pfam" id="PF13116"/>
    </source>
</evidence>
<keyword evidence="1" id="KW-0812">Transmembrane</keyword>
<gene>
    <name evidence="3" type="ORF">PEV8663_02167</name>
</gene>
<keyword evidence="4" id="KW-1185">Reference proteome</keyword>
<evidence type="ECO:0000256" key="1">
    <source>
        <dbReference type="SAM" id="Phobius"/>
    </source>
</evidence>
<sequence>MSDDKDLRKPQKALRRGGLIVLAALLLILTTAAVGAFFMAGRPVDAPPWLRAKIEERIAQTIPGIDVQFGRMSLLVQRTGLARIILWDVNILNERGGQIAALSDIEAGLSPAALLRGRFELREAQVSGAFVTLQRDEDGRVGLALGDVFSSNTSFPGIPQILAQVDRALMDPRLAHLKLFEADALTLRFEDMRARQGWTADGGRLRLERRDGNLSLTADVALLGGGDGVATVELNAQSRIGANDLSFGLLLSDLDAADIATQSPALAWLVELQAPISGQLRSQMLDDGTLGPLSASLEIGKGVLQPNSATRAVPFDGARTSFTYLPQQAMLSFDEISVRSKLGRIKAEGTAQLQGVDAGWPSALIGQFRLSDIALAKGTLFERALDVSGADMAFKLRLKPFRLSLGQLQVTDPDFPLSASGELVARPNGWAISLDALADRTDVQQVMSFWPKNFREKPRKWVSENVKAGTLRDAVFALRAEPQEKPGTYVDFRFEDGHSTYNRALAPITGAEGRISIYEGRLSTRLDGGAIDMGAHGVLQLAGSEFVIPNVKQKPATGVLDLQASGPVKAAFAYIDNDTWQVLRKAGRSIEVATGQAEVTGQVVLPLVKGTKFKDVSLDLTGVVRDVKSDRLVPDLVLEADRLALQLDSRSVSLEGPVQLAGVEATARWEQSLQGGGGSVDATVTITNDALKRLKITLPDGMVTGQGPAQLTMALTKGKPPEFAVTSSLDGIGLALPSLGWSLPLEGRGAFEITGRFDKPVEIDALSLQAAGLDMQAGLKLAATGGFERLTFAALTLDSWLDVAGVLRSRGAGKAPAIEVTSGSADLRQAAFGGGGSQSGSGSGGVKGGPLAVTLEKLQITDTIVLQKFRGNFDLANGLEGRFDASLGDGADIQGRVVPQNGRSAFRISGEDAGDILRQAGFLKTVSDGTFNLDMVPVKGTTGSYDGKLVIKETRLRQAPAIGALIDAISIVGILDQLNGQGIFFSDVEANFRLTPSQVILRDASAVGPSMGISMDGFYDLGSGKMDMQGVLSPIYFVNGIGRLISRRGEGLIGFNFNLNGLIQNPQVAVNPLSVFTPGMFRDIFRRPPPQVSQ</sequence>
<dbReference type="Proteomes" id="UP000220836">
    <property type="component" value="Unassembled WGS sequence"/>
</dbReference>
<reference evidence="3 4" key="1">
    <citation type="submission" date="2017-05" db="EMBL/GenBank/DDBJ databases">
        <authorList>
            <person name="Song R."/>
            <person name="Chenine A.L."/>
            <person name="Ruprecht R.M."/>
        </authorList>
    </citation>
    <scope>NUCLEOTIDE SEQUENCE [LARGE SCALE GENOMIC DNA]</scope>
    <source>
        <strain evidence="3 4">CECT 8663</strain>
    </source>
</reference>
<protein>
    <recommendedName>
        <fullName evidence="2">YhdP central domain-containing protein</fullName>
    </recommendedName>
</protein>
<keyword evidence="1" id="KW-0472">Membrane</keyword>
<keyword evidence="1" id="KW-1133">Transmembrane helix</keyword>
<proteinExistence type="predicted"/>
<evidence type="ECO:0000313" key="3">
    <source>
        <dbReference type="EMBL" id="SMX40952.1"/>
    </source>
</evidence>
<feature type="transmembrane region" description="Helical" evidence="1">
    <location>
        <begin position="20"/>
        <end position="41"/>
    </location>
</feature>
<accession>A0A238KFU9</accession>
<organism evidence="3 4">
    <name type="scientific">Pelagimonas varians</name>
    <dbReference type="NCBI Taxonomy" id="696760"/>
    <lineage>
        <taxon>Bacteria</taxon>
        <taxon>Pseudomonadati</taxon>
        <taxon>Pseudomonadota</taxon>
        <taxon>Alphaproteobacteria</taxon>
        <taxon>Rhodobacterales</taxon>
        <taxon>Roseobacteraceae</taxon>
        <taxon>Pelagimonas</taxon>
    </lineage>
</organism>
<evidence type="ECO:0000313" key="4">
    <source>
        <dbReference type="Proteomes" id="UP000220836"/>
    </source>
</evidence>
<feature type="domain" description="YhdP central" evidence="2">
    <location>
        <begin position="366"/>
        <end position="816"/>
    </location>
</feature>
<dbReference type="AlphaFoldDB" id="A0A238KFU9"/>
<name>A0A238KFU9_9RHOB</name>
<dbReference type="RefSeq" id="WP_245910787.1">
    <property type="nucleotide sequence ID" value="NZ_FXYH01000006.1"/>
</dbReference>
<dbReference type="Pfam" id="PF13116">
    <property type="entry name" value="YhdP"/>
    <property type="match status" value="1"/>
</dbReference>